<feature type="chain" id="PRO_5038543592" description="Antigen I/II N-terminal domain-containing protein" evidence="3">
    <location>
        <begin position="20"/>
        <end position="225"/>
    </location>
</feature>
<feature type="signal peptide" evidence="3">
    <location>
        <begin position="1"/>
        <end position="19"/>
    </location>
</feature>
<evidence type="ECO:0000256" key="2">
    <source>
        <dbReference type="SAM" id="MobiDB-lite"/>
    </source>
</evidence>
<evidence type="ECO:0000256" key="1">
    <source>
        <dbReference type="SAM" id="Coils"/>
    </source>
</evidence>
<feature type="coiled-coil region" evidence="1">
    <location>
        <begin position="111"/>
        <end position="138"/>
    </location>
</feature>
<feature type="compositionally biased region" description="Basic and acidic residues" evidence="2">
    <location>
        <begin position="51"/>
        <end position="62"/>
    </location>
</feature>
<keyword evidence="1" id="KW-0175">Coiled coil</keyword>
<gene>
    <name evidence="4" type="ORF">SAMN05216353_102163</name>
</gene>
<dbReference type="AlphaFoldDB" id="A0A1I2JUK9"/>
<proteinExistence type="predicted"/>
<feature type="region of interest" description="Disordered" evidence="2">
    <location>
        <begin position="20"/>
        <end position="64"/>
    </location>
</feature>
<evidence type="ECO:0000313" key="5">
    <source>
        <dbReference type="Proteomes" id="UP000198897"/>
    </source>
</evidence>
<keyword evidence="5" id="KW-1185">Reference proteome</keyword>
<name>A0A1I2JUK9_9BACI</name>
<reference evidence="5" key="1">
    <citation type="submission" date="2016-10" db="EMBL/GenBank/DDBJ databases">
        <authorList>
            <person name="Varghese N."/>
            <person name="Submissions S."/>
        </authorList>
    </citation>
    <scope>NUCLEOTIDE SEQUENCE [LARGE SCALE GENOMIC DNA]</scope>
    <source>
        <strain evidence="5">FP5</strain>
    </source>
</reference>
<feature type="compositionally biased region" description="Low complexity" evidence="2">
    <location>
        <begin position="34"/>
        <end position="48"/>
    </location>
</feature>
<evidence type="ECO:0000256" key="3">
    <source>
        <dbReference type="SAM" id="SignalP"/>
    </source>
</evidence>
<dbReference type="PROSITE" id="PS51257">
    <property type="entry name" value="PROKAR_LIPOPROTEIN"/>
    <property type="match status" value="1"/>
</dbReference>
<protein>
    <recommendedName>
        <fullName evidence="6">Antigen I/II N-terminal domain-containing protein</fullName>
    </recommendedName>
</protein>
<dbReference type="RefSeq" id="WP_089749738.1">
    <property type="nucleotide sequence ID" value="NZ_FOOG01000002.1"/>
</dbReference>
<keyword evidence="3" id="KW-0732">Signal</keyword>
<evidence type="ECO:0008006" key="6">
    <source>
        <dbReference type="Google" id="ProtNLM"/>
    </source>
</evidence>
<organism evidence="4 5">
    <name type="scientific">Halobacillus alkaliphilus</name>
    <dbReference type="NCBI Taxonomy" id="396056"/>
    <lineage>
        <taxon>Bacteria</taxon>
        <taxon>Bacillati</taxon>
        <taxon>Bacillota</taxon>
        <taxon>Bacilli</taxon>
        <taxon>Bacillales</taxon>
        <taxon>Bacillaceae</taxon>
        <taxon>Halobacillus</taxon>
    </lineage>
</organism>
<evidence type="ECO:0000313" key="4">
    <source>
        <dbReference type="EMBL" id="SFF58234.1"/>
    </source>
</evidence>
<accession>A0A1I2JUK9</accession>
<dbReference type="EMBL" id="FOOG01000002">
    <property type="protein sequence ID" value="SFF58234.1"/>
    <property type="molecule type" value="Genomic_DNA"/>
</dbReference>
<dbReference type="OrthoDB" id="1849839at2"/>
<dbReference type="Proteomes" id="UP000198897">
    <property type="component" value="Unassembled WGS sequence"/>
</dbReference>
<sequence>MKKLWWILAACLFMLAACSSDTSSSSDSAEESGEASQSEAQAVSNEESSSSEDKETSVEVDKNQTSVEVTIPKSFFELQNQNFDRIKAEAKEKGINEVIDNDSTVTYIMSSSKHKEMMKEMEKQMTAAIEEIKNEDNYSSIQDIQATKSYSEFMLSVDREEYENSLDGFAVMGLGVTGMLYQLFDGAGPEEYDVTVNVVDAAKEEVFDTIKYPQAFEDLKDVEVE</sequence>